<feature type="compositionally biased region" description="Basic and acidic residues" evidence="1">
    <location>
        <begin position="139"/>
        <end position="151"/>
    </location>
</feature>
<proteinExistence type="predicted"/>
<keyword evidence="3" id="KW-1185">Reference proteome</keyword>
<reference evidence="2" key="1">
    <citation type="submission" date="2023-03" db="EMBL/GenBank/DDBJ databases">
        <title>Massive genome expansion in bonnet fungi (Mycena s.s.) driven by repeated elements and novel gene families across ecological guilds.</title>
        <authorList>
            <consortium name="Lawrence Berkeley National Laboratory"/>
            <person name="Harder C.B."/>
            <person name="Miyauchi S."/>
            <person name="Viragh M."/>
            <person name="Kuo A."/>
            <person name="Thoen E."/>
            <person name="Andreopoulos B."/>
            <person name="Lu D."/>
            <person name="Skrede I."/>
            <person name="Drula E."/>
            <person name="Henrissat B."/>
            <person name="Morin E."/>
            <person name="Kohler A."/>
            <person name="Barry K."/>
            <person name="LaButti K."/>
            <person name="Morin E."/>
            <person name="Salamov A."/>
            <person name="Lipzen A."/>
            <person name="Mereny Z."/>
            <person name="Hegedus B."/>
            <person name="Baldrian P."/>
            <person name="Stursova M."/>
            <person name="Weitz H."/>
            <person name="Taylor A."/>
            <person name="Grigoriev I.V."/>
            <person name="Nagy L.G."/>
            <person name="Martin F."/>
            <person name="Kauserud H."/>
        </authorList>
    </citation>
    <scope>NUCLEOTIDE SEQUENCE</scope>
    <source>
        <strain evidence="2">CBHHK182m</strain>
    </source>
</reference>
<evidence type="ECO:0000313" key="2">
    <source>
        <dbReference type="EMBL" id="KAJ7763819.1"/>
    </source>
</evidence>
<dbReference type="EMBL" id="JARKIB010000029">
    <property type="protein sequence ID" value="KAJ7763819.1"/>
    <property type="molecule type" value="Genomic_DNA"/>
</dbReference>
<protein>
    <submittedName>
        <fullName evidence="2">Uncharacterized protein</fullName>
    </submittedName>
</protein>
<accession>A0AAD7JFF8</accession>
<feature type="region of interest" description="Disordered" evidence="1">
    <location>
        <begin position="138"/>
        <end position="174"/>
    </location>
</feature>
<comment type="caution">
    <text evidence="2">The sequence shown here is derived from an EMBL/GenBank/DDBJ whole genome shotgun (WGS) entry which is preliminary data.</text>
</comment>
<gene>
    <name evidence="2" type="ORF">B0H16DRAFT_1455073</name>
</gene>
<sequence length="216" mass="24959">MERGKEWKRRRRKEGAKYLQLAHGFCADHLNRLRVSSFPRRIVPHFSAVLRLGSNGALEGIDERERQRVLPLTEERRDQRNPHIEIAERNKYKDAVVQPANIYEHWVTNRIRRVERLTKGGGSPRNLKTVREFAVLNSEEEKPSAVEEKPATKPAGGMTRRKPETQLKPPTGISTVGKELNWGHRISRLYCSKQGQQIISGCWEKKINSSTKVTYQ</sequence>
<evidence type="ECO:0000256" key="1">
    <source>
        <dbReference type="SAM" id="MobiDB-lite"/>
    </source>
</evidence>
<name>A0AAD7JFF8_9AGAR</name>
<dbReference type="Proteomes" id="UP001215598">
    <property type="component" value="Unassembled WGS sequence"/>
</dbReference>
<evidence type="ECO:0000313" key="3">
    <source>
        <dbReference type="Proteomes" id="UP001215598"/>
    </source>
</evidence>
<organism evidence="2 3">
    <name type="scientific">Mycena metata</name>
    <dbReference type="NCBI Taxonomy" id="1033252"/>
    <lineage>
        <taxon>Eukaryota</taxon>
        <taxon>Fungi</taxon>
        <taxon>Dikarya</taxon>
        <taxon>Basidiomycota</taxon>
        <taxon>Agaricomycotina</taxon>
        <taxon>Agaricomycetes</taxon>
        <taxon>Agaricomycetidae</taxon>
        <taxon>Agaricales</taxon>
        <taxon>Marasmiineae</taxon>
        <taxon>Mycenaceae</taxon>
        <taxon>Mycena</taxon>
    </lineage>
</organism>
<dbReference type="AlphaFoldDB" id="A0AAD7JFF8"/>